<dbReference type="Proteomes" id="UP000270743">
    <property type="component" value="Unassembled WGS sequence"/>
</dbReference>
<evidence type="ECO:0000313" key="2">
    <source>
        <dbReference type="Proteomes" id="UP000270743"/>
    </source>
</evidence>
<evidence type="ECO:0000313" key="1">
    <source>
        <dbReference type="EMBL" id="VDS07889.1"/>
    </source>
</evidence>
<dbReference type="EMBL" id="UZWE01000024">
    <property type="protein sequence ID" value="VDS07889.1"/>
    <property type="molecule type" value="Genomic_DNA"/>
</dbReference>
<organism evidence="1 2">
    <name type="scientific">Paracoccus haematequi</name>
    <dbReference type="NCBI Taxonomy" id="2491866"/>
    <lineage>
        <taxon>Bacteria</taxon>
        <taxon>Pseudomonadati</taxon>
        <taxon>Pseudomonadota</taxon>
        <taxon>Alphaproteobacteria</taxon>
        <taxon>Rhodobacterales</taxon>
        <taxon>Paracoccaceae</taxon>
        <taxon>Paracoccus</taxon>
    </lineage>
</organism>
<gene>
    <name evidence="1" type="ORF">PARHAE_01068</name>
</gene>
<reference evidence="1 2" key="1">
    <citation type="submission" date="2018-12" db="EMBL/GenBank/DDBJ databases">
        <authorList>
            <person name="Criscuolo A."/>
        </authorList>
    </citation>
    <scope>NUCLEOTIDE SEQUENCE [LARGE SCALE GENOMIC DNA]</scope>
    <source>
        <strain evidence="1">ACIP1116241</strain>
    </source>
</reference>
<proteinExistence type="predicted"/>
<keyword evidence="2" id="KW-1185">Reference proteome</keyword>
<sequence>MFRRCGTGPREGLIRRARALSEGEWMHIEPPEAGLPIMRDDLLILADALARFEEAHGVFRRVGTSAGKSNDWGGFYGTMILRIFRSGLPEKQADLVGEMQEWFIASSADGDAPDESMIRKRIRPIWRMLHAEA</sequence>
<accession>A0A3S4EQV4</accession>
<name>A0A3S4EQV4_9RHOB</name>
<protein>
    <submittedName>
        <fullName evidence="1">Uncharacterized protein</fullName>
    </submittedName>
</protein>
<dbReference type="AlphaFoldDB" id="A0A3S4EQV4"/>